<dbReference type="HOGENOM" id="CLU_1191483_0_0_1"/>
<sequence>MAPTCQRASVSVTPRALTASRHDGRTDVAEGVEYRTEPGEEDDASSVARVAPPRPLTGHVETAAACQETPGTNQPTNQPTGAIGKASVSLSPPPIPPLGAACLLRLVQLPSCDRDRRSLSKPSDQGGGRLTSSSSSSYQWQPKAKATTTPTRPPPPPVPPASSFRQPAAPGSDRAWAIPTAIPSLFGGAAGYWEESSCCCCCCYGALSAAAATGQSRSVEMELSWERRSQRQS</sequence>
<reference evidence="2" key="1">
    <citation type="journal article" date="2013" name="Nat. Commun.">
        <title>Whole-genome sequencing of Oryza brachyantha reveals mechanisms underlying Oryza genome evolution.</title>
        <authorList>
            <person name="Chen J."/>
            <person name="Huang Q."/>
            <person name="Gao D."/>
            <person name="Wang J."/>
            <person name="Lang Y."/>
            <person name="Liu T."/>
            <person name="Li B."/>
            <person name="Bai Z."/>
            <person name="Luis Goicoechea J."/>
            <person name="Liang C."/>
            <person name="Chen C."/>
            <person name="Zhang W."/>
            <person name="Sun S."/>
            <person name="Liao Y."/>
            <person name="Zhang X."/>
            <person name="Yang L."/>
            <person name="Song C."/>
            <person name="Wang M."/>
            <person name="Shi J."/>
            <person name="Liu G."/>
            <person name="Liu J."/>
            <person name="Zhou H."/>
            <person name="Zhou W."/>
            <person name="Yu Q."/>
            <person name="An N."/>
            <person name="Chen Y."/>
            <person name="Cai Q."/>
            <person name="Wang B."/>
            <person name="Liu B."/>
            <person name="Min J."/>
            <person name="Huang Y."/>
            <person name="Wu H."/>
            <person name="Li Z."/>
            <person name="Zhang Y."/>
            <person name="Yin Y."/>
            <person name="Song W."/>
            <person name="Jiang J."/>
            <person name="Jackson S.A."/>
            <person name="Wing R.A."/>
            <person name="Wang J."/>
            <person name="Chen M."/>
        </authorList>
    </citation>
    <scope>NUCLEOTIDE SEQUENCE [LARGE SCALE GENOMIC DNA]</scope>
    <source>
        <strain evidence="2">cv. IRGC 101232</strain>
    </source>
</reference>
<feature type="compositionally biased region" description="Low complexity" evidence="1">
    <location>
        <begin position="132"/>
        <end position="150"/>
    </location>
</feature>
<feature type="region of interest" description="Disordered" evidence="1">
    <location>
        <begin position="114"/>
        <end position="173"/>
    </location>
</feature>
<protein>
    <submittedName>
        <fullName evidence="2">Uncharacterized protein</fullName>
    </submittedName>
</protein>
<dbReference type="Proteomes" id="UP000006038">
    <property type="component" value="Chromosome 4"/>
</dbReference>
<organism evidence="2">
    <name type="scientific">Oryza brachyantha</name>
    <name type="common">malo sina</name>
    <dbReference type="NCBI Taxonomy" id="4533"/>
    <lineage>
        <taxon>Eukaryota</taxon>
        <taxon>Viridiplantae</taxon>
        <taxon>Streptophyta</taxon>
        <taxon>Embryophyta</taxon>
        <taxon>Tracheophyta</taxon>
        <taxon>Spermatophyta</taxon>
        <taxon>Magnoliopsida</taxon>
        <taxon>Liliopsida</taxon>
        <taxon>Poales</taxon>
        <taxon>Poaceae</taxon>
        <taxon>BOP clade</taxon>
        <taxon>Oryzoideae</taxon>
        <taxon>Oryzeae</taxon>
        <taxon>Oryzinae</taxon>
        <taxon>Oryza</taxon>
    </lineage>
</organism>
<feature type="compositionally biased region" description="Low complexity" evidence="1">
    <location>
        <begin position="69"/>
        <end position="90"/>
    </location>
</feature>
<accession>J3LY62</accession>
<dbReference type="AlphaFoldDB" id="J3LY62"/>
<proteinExistence type="predicted"/>
<feature type="compositionally biased region" description="Pro residues" evidence="1">
    <location>
        <begin position="151"/>
        <end position="160"/>
    </location>
</feature>
<feature type="region of interest" description="Disordered" evidence="1">
    <location>
        <begin position="1"/>
        <end position="90"/>
    </location>
</feature>
<keyword evidence="3" id="KW-1185">Reference proteome</keyword>
<name>J3LY62_ORYBR</name>
<evidence type="ECO:0000256" key="1">
    <source>
        <dbReference type="SAM" id="MobiDB-lite"/>
    </source>
</evidence>
<evidence type="ECO:0000313" key="3">
    <source>
        <dbReference type="Proteomes" id="UP000006038"/>
    </source>
</evidence>
<dbReference type="EnsemblPlants" id="OB04G20870.1">
    <property type="protein sequence ID" value="OB04G20870.1"/>
    <property type="gene ID" value="OB04G20870"/>
</dbReference>
<feature type="compositionally biased region" description="Basic and acidic residues" evidence="1">
    <location>
        <begin position="20"/>
        <end position="38"/>
    </location>
</feature>
<feature type="compositionally biased region" description="Polar residues" evidence="1">
    <location>
        <begin position="1"/>
        <end position="12"/>
    </location>
</feature>
<dbReference type="Gramene" id="OB04G20870.1">
    <property type="protein sequence ID" value="OB04G20870.1"/>
    <property type="gene ID" value="OB04G20870"/>
</dbReference>
<reference evidence="2" key="2">
    <citation type="submission" date="2013-04" db="UniProtKB">
        <authorList>
            <consortium name="EnsemblPlants"/>
        </authorList>
    </citation>
    <scope>IDENTIFICATION</scope>
</reference>
<evidence type="ECO:0000313" key="2">
    <source>
        <dbReference type="EnsemblPlants" id="OB04G20870.1"/>
    </source>
</evidence>